<dbReference type="EMBL" id="JAKWBI020000687">
    <property type="protein sequence ID" value="KAJ2892955.1"/>
    <property type="molecule type" value="Genomic_DNA"/>
</dbReference>
<keyword evidence="2" id="KW-1185">Reference proteome</keyword>
<evidence type="ECO:0000313" key="2">
    <source>
        <dbReference type="Proteomes" id="UP001201980"/>
    </source>
</evidence>
<name>A0AAD5RK98_9PEZI</name>
<evidence type="ECO:0000313" key="1">
    <source>
        <dbReference type="EMBL" id="KAJ2892955.1"/>
    </source>
</evidence>
<organism evidence="1 2">
    <name type="scientific">Zalerion maritima</name>
    <dbReference type="NCBI Taxonomy" id="339359"/>
    <lineage>
        <taxon>Eukaryota</taxon>
        <taxon>Fungi</taxon>
        <taxon>Dikarya</taxon>
        <taxon>Ascomycota</taxon>
        <taxon>Pezizomycotina</taxon>
        <taxon>Sordariomycetes</taxon>
        <taxon>Lulworthiomycetidae</taxon>
        <taxon>Lulworthiales</taxon>
        <taxon>Lulworthiaceae</taxon>
        <taxon>Zalerion</taxon>
    </lineage>
</organism>
<dbReference type="AlphaFoldDB" id="A0AAD5RK98"/>
<gene>
    <name evidence="1" type="ORF">MKZ38_009168</name>
</gene>
<sequence length="275" mass="28846">MDIPGLGRPLGNPDLGVAGSMYNSLAHVKALLALIAKYGTGAFFGIHLVHRHDLLSKGTVRLENEDIGMKGGLWTKAAAIDSADVKNMHGTLFKLDQKAFVPFEFAAGLSPVATGAGVTKNAPAAFLAEVAAYLTKYNLSDSLALEVKDFALHNAQGLERTAEIEVQWGEEADADSFTVVLPLSARNRGTRTVADLTPTGWCISREPCGGASGSPSDPDPVQPGTHYEKVVVGPKKDTHKVVITNIASSGSALAPVTVSLLLQELADMGFIAAEA</sequence>
<accession>A0AAD5RK98</accession>
<protein>
    <submittedName>
        <fullName evidence="1">Uncharacterized protein</fullName>
    </submittedName>
</protein>
<proteinExistence type="predicted"/>
<comment type="caution">
    <text evidence="1">The sequence shown here is derived from an EMBL/GenBank/DDBJ whole genome shotgun (WGS) entry which is preliminary data.</text>
</comment>
<reference evidence="1" key="1">
    <citation type="submission" date="2022-07" db="EMBL/GenBank/DDBJ databases">
        <title>Draft genome sequence of Zalerion maritima ATCC 34329, a (micro)plastics degrading marine fungus.</title>
        <authorList>
            <person name="Paco A."/>
            <person name="Goncalves M.F.M."/>
            <person name="Rocha-Santos T.A.P."/>
            <person name="Alves A."/>
        </authorList>
    </citation>
    <scope>NUCLEOTIDE SEQUENCE</scope>
    <source>
        <strain evidence="1">ATCC 34329</strain>
    </source>
</reference>
<dbReference type="Proteomes" id="UP001201980">
    <property type="component" value="Unassembled WGS sequence"/>
</dbReference>